<keyword evidence="5" id="KW-1185">Reference proteome</keyword>
<dbReference type="InterPro" id="IPR002347">
    <property type="entry name" value="SDR_fam"/>
</dbReference>
<evidence type="ECO:0000256" key="3">
    <source>
        <dbReference type="RuleBase" id="RU000363"/>
    </source>
</evidence>
<dbReference type="InterPro" id="IPR050259">
    <property type="entry name" value="SDR"/>
</dbReference>
<dbReference type="InterPro" id="IPR020904">
    <property type="entry name" value="Sc_DH/Rdtase_CS"/>
</dbReference>
<evidence type="ECO:0000313" key="5">
    <source>
        <dbReference type="Proteomes" id="UP000317998"/>
    </source>
</evidence>
<name>A0A542YIF7_9MICO</name>
<dbReference type="Gene3D" id="3.40.50.720">
    <property type="entry name" value="NAD(P)-binding Rossmann-like Domain"/>
    <property type="match status" value="1"/>
</dbReference>
<keyword evidence="2" id="KW-0560">Oxidoreductase</keyword>
<dbReference type="InterPro" id="IPR036291">
    <property type="entry name" value="NAD(P)-bd_dom_sf"/>
</dbReference>
<protein>
    <submittedName>
        <fullName evidence="4">NAD(P)-dependent dehydrogenase (Short-subunit alcohol dehydrogenase family)</fullName>
    </submittedName>
</protein>
<evidence type="ECO:0000256" key="1">
    <source>
        <dbReference type="ARBA" id="ARBA00006484"/>
    </source>
</evidence>
<dbReference type="FunFam" id="3.40.50.720:FF:000084">
    <property type="entry name" value="Short-chain dehydrogenase reductase"/>
    <property type="match status" value="1"/>
</dbReference>
<dbReference type="Proteomes" id="UP000317998">
    <property type="component" value="Unassembled WGS sequence"/>
</dbReference>
<dbReference type="SUPFAM" id="SSF51735">
    <property type="entry name" value="NAD(P)-binding Rossmann-fold domains"/>
    <property type="match status" value="1"/>
</dbReference>
<comment type="caution">
    <text evidence="4">The sequence shown here is derived from an EMBL/GenBank/DDBJ whole genome shotgun (WGS) entry which is preliminary data.</text>
</comment>
<dbReference type="AlphaFoldDB" id="A0A542YIF7"/>
<dbReference type="CDD" id="cd05233">
    <property type="entry name" value="SDR_c"/>
    <property type="match status" value="1"/>
</dbReference>
<organism evidence="4 5">
    <name type="scientific">Homoserinimonas aerilata</name>
    <dbReference type="NCBI Taxonomy" id="1162970"/>
    <lineage>
        <taxon>Bacteria</taxon>
        <taxon>Bacillati</taxon>
        <taxon>Actinomycetota</taxon>
        <taxon>Actinomycetes</taxon>
        <taxon>Micrococcales</taxon>
        <taxon>Microbacteriaceae</taxon>
        <taxon>Homoserinimonas</taxon>
    </lineage>
</organism>
<dbReference type="PRINTS" id="PR00080">
    <property type="entry name" value="SDRFAMILY"/>
</dbReference>
<dbReference type="EMBL" id="VFOM01000001">
    <property type="protein sequence ID" value="TQL47876.1"/>
    <property type="molecule type" value="Genomic_DNA"/>
</dbReference>
<dbReference type="GO" id="GO:0032787">
    <property type="term" value="P:monocarboxylic acid metabolic process"/>
    <property type="evidence" value="ECO:0007669"/>
    <property type="project" value="UniProtKB-ARBA"/>
</dbReference>
<gene>
    <name evidence="4" type="ORF">FB562_0949</name>
</gene>
<dbReference type="GO" id="GO:0016491">
    <property type="term" value="F:oxidoreductase activity"/>
    <property type="evidence" value="ECO:0007669"/>
    <property type="project" value="UniProtKB-KW"/>
</dbReference>
<comment type="similarity">
    <text evidence="1 3">Belongs to the short-chain dehydrogenases/reductases (SDR) family.</text>
</comment>
<dbReference type="Pfam" id="PF00106">
    <property type="entry name" value="adh_short"/>
    <property type="match status" value="1"/>
</dbReference>
<accession>A0A542YIF7</accession>
<reference evidence="4 5" key="1">
    <citation type="submission" date="2019-06" db="EMBL/GenBank/DDBJ databases">
        <title>Sequencing the genomes of 1000 actinobacteria strains.</title>
        <authorList>
            <person name="Klenk H.-P."/>
        </authorList>
    </citation>
    <scope>NUCLEOTIDE SEQUENCE [LARGE SCALE GENOMIC DNA]</scope>
    <source>
        <strain evidence="4 5">DSM 26477</strain>
    </source>
</reference>
<dbReference type="PRINTS" id="PR00081">
    <property type="entry name" value="GDHRDH"/>
</dbReference>
<sequence length="276" mass="28580">MEEYRIRSSVTNMDLNLVDKVAVVTGASKGIGLAITRALVAEGAKVVAGARSITEDLVALSDTGQVLAVAIDLSRSDGPAELVSRVSQFGGLDIVVNNVGALTPRTDGFLNVTDDDWQATLNLTLMAAVRTTRTAIPLLIERGGGNVVTICSVNAYLPDPGVIDYSATKAAVWNLSKSLSKEFGASGLRFNTISPGPVSTALWLGENGVAATIGRSLGVSSDEARTRIIDSGGGFSTGRFTEPEEVADLAILLASGRAGNVTGADFRIDGGLTKDL</sequence>
<proteinExistence type="inferred from homology"/>
<evidence type="ECO:0000256" key="2">
    <source>
        <dbReference type="ARBA" id="ARBA00023002"/>
    </source>
</evidence>
<dbReference type="PANTHER" id="PTHR42879">
    <property type="entry name" value="3-OXOACYL-(ACYL-CARRIER-PROTEIN) REDUCTASE"/>
    <property type="match status" value="1"/>
</dbReference>
<evidence type="ECO:0000313" key="4">
    <source>
        <dbReference type="EMBL" id="TQL47876.1"/>
    </source>
</evidence>
<dbReference type="PROSITE" id="PS00061">
    <property type="entry name" value="ADH_SHORT"/>
    <property type="match status" value="1"/>
</dbReference>